<accession>A0A9W4SQZ8</accession>
<dbReference type="AlphaFoldDB" id="A0A9W4SQZ8"/>
<dbReference type="OrthoDB" id="10347660at2759"/>
<evidence type="ECO:0000313" key="2">
    <source>
        <dbReference type="Proteomes" id="UP001153678"/>
    </source>
</evidence>
<evidence type="ECO:0000313" key="1">
    <source>
        <dbReference type="EMBL" id="CAI2177732.1"/>
    </source>
</evidence>
<dbReference type="EMBL" id="CAMKVN010001725">
    <property type="protein sequence ID" value="CAI2177732.1"/>
    <property type="molecule type" value="Genomic_DNA"/>
</dbReference>
<comment type="caution">
    <text evidence="1">The sequence shown here is derived from an EMBL/GenBank/DDBJ whole genome shotgun (WGS) entry which is preliminary data.</text>
</comment>
<reference evidence="1" key="1">
    <citation type="submission" date="2022-08" db="EMBL/GenBank/DDBJ databases">
        <authorList>
            <person name="Kallberg Y."/>
            <person name="Tangrot J."/>
            <person name="Rosling A."/>
        </authorList>
    </citation>
    <scope>NUCLEOTIDE SEQUENCE</scope>
    <source>
        <strain evidence="1">Wild A</strain>
    </source>
</reference>
<name>A0A9W4SQZ8_9GLOM</name>
<gene>
    <name evidence="1" type="ORF">FWILDA_LOCUS8232</name>
</gene>
<sequence>MKIVNHFRKSYQNRTYLTQKLKENLIIGGGLQGYSKTQKELYKTFNESLNFTEFSDEIHEQKEEFDFIDDNNEDIAEENETEIPNKNNKIIIENYFDFNSQEFQKALNMNIRVIIEETEYIDHENKNFNINAILDTNLN</sequence>
<organism evidence="1 2">
    <name type="scientific">Funneliformis geosporum</name>
    <dbReference type="NCBI Taxonomy" id="1117311"/>
    <lineage>
        <taxon>Eukaryota</taxon>
        <taxon>Fungi</taxon>
        <taxon>Fungi incertae sedis</taxon>
        <taxon>Mucoromycota</taxon>
        <taxon>Glomeromycotina</taxon>
        <taxon>Glomeromycetes</taxon>
        <taxon>Glomerales</taxon>
        <taxon>Glomeraceae</taxon>
        <taxon>Funneliformis</taxon>
    </lineage>
</organism>
<keyword evidence="2" id="KW-1185">Reference proteome</keyword>
<protein>
    <submittedName>
        <fullName evidence="1">16666_t:CDS:1</fullName>
    </submittedName>
</protein>
<proteinExistence type="predicted"/>
<dbReference type="Proteomes" id="UP001153678">
    <property type="component" value="Unassembled WGS sequence"/>
</dbReference>